<comment type="caution">
    <text evidence="2">The sequence shown here is derived from an EMBL/GenBank/DDBJ whole genome shotgun (WGS) entry which is preliminary data.</text>
</comment>
<evidence type="ECO:0000313" key="2">
    <source>
        <dbReference type="EMBL" id="MEQ2165644.1"/>
    </source>
</evidence>
<reference evidence="2 3" key="1">
    <citation type="submission" date="2021-06" db="EMBL/GenBank/DDBJ databases">
        <authorList>
            <person name="Palmer J.M."/>
        </authorList>
    </citation>
    <scope>NUCLEOTIDE SEQUENCE [LARGE SCALE GENOMIC DNA]</scope>
    <source>
        <strain evidence="2 3">GA_2019</strain>
        <tissue evidence="2">Muscle</tissue>
    </source>
</reference>
<dbReference type="EMBL" id="JAHRIO010021686">
    <property type="protein sequence ID" value="MEQ2165644.1"/>
    <property type="molecule type" value="Genomic_DNA"/>
</dbReference>
<feature type="non-terminal residue" evidence="2">
    <location>
        <position position="1"/>
    </location>
</feature>
<evidence type="ECO:0000313" key="3">
    <source>
        <dbReference type="Proteomes" id="UP001476798"/>
    </source>
</evidence>
<feature type="compositionally biased region" description="Polar residues" evidence="1">
    <location>
        <begin position="107"/>
        <end position="123"/>
    </location>
</feature>
<organism evidence="2 3">
    <name type="scientific">Goodea atripinnis</name>
    <dbReference type="NCBI Taxonomy" id="208336"/>
    <lineage>
        <taxon>Eukaryota</taxon>
        <taxon>Metazoa</taxon>
        <taxon>Chordata</taxon>
        <taxon>Craniata</taxon>
        <taxon>Vertebrata</taxon>
        <taxon>Euteleostomi</taxon>
        <taxon>Actinopterygii</taxon>
        <taxon>Neopterygii</taxon>
        <taxon>Teleostei</taxon>
        <taxon>Neoteleostei</taxon>
        <taxon>Acanthomorphata</taxon>
        <taxon>Ovalentaria</taxon>
        <taxon>Atherinomorphae</taxon>
        <taxon>Cyprinodontiformes</taxon>
        <taxon>Goodeidae</taxon>
        <taxon>Goodea</taxon>
    </lineage>
</organism>
<sequence>ASPQAAALNIYGSFSSSVYLYPDLRLQGAASRLQQQFLVVSDRSQTPSGLHSIALNYGTLPHPPRRAPPSSSTSSLPRPRTGPAASVGPQSLYATLVPPRRIANTSISHHRQASLTGTGTGSAPQRPRVSGDVPPQPLRLDVPPETDWRRDVGYRTGQSISARDPRSIRSQQPLQWTDRGPFRGPQLCSLCHQLPADPGHPYCPTCAAYVARYRSGCKQ</sequence>
<keyword evidence="3" id="KW-1185">Reference proteome</keyword>
<feature type="region of interest" description="Disordered" evidence="1">
    <location>
        <begin position="50"/>
        <end position="90"/>
    </location>
</feature>
<proteinExistence type="predicted"/>
<feature type="compositionally biased region" description="Low complexity" evidence="1">
    <location>
        <begin position="68"/>
        <end position="79"/>
    </location>
</feature>
<protein>
    <submittedName>
        <fullName evidence="2">Uncharacterized protein</fullName>
    </submittedName>
</protein>
<dbReference type="Proteomes" id="UP001476798">
    <property type="component" value="Unassembled WGS sequence"/>
</dbReference>
<feature type="region of interest" description="Disordered" evidence="1">
    <location>
        <begin position="107"/>
        <end position="178"/>
    </location>
</feature>
<evidence type="ECO:0000256" key="1">
    <source>
        <dbReference type="SAM" id="MobiDB-lite"/>
    </source>
</evidence>
<accession>A0ABV0N409</accession>
<gene>
    <name evidence="2" type="ORF">GOODEAATRI_019252</name>
</gene>
<name>A0ABV0N409_9TELE</name>